<evidence type="ECO:0000313" key="9">
    <source>
        <dbReference type="EMBL" id="ERF75154.1"/>
    </source>
</evidence>
<dbReference type="OMA" id="FAFKQNA"/>
<dbReference type="HOGENOM" id="CLU_015643_0_0_1"/>
<dbReference type="GO" id="GO:0042144">
    <property type="term" value="P:vacuole fusion, non-autophagic"/>
    <property type="evidence" value="ECO:0007669"/>
    <property type="project" value="TreeGrafter"/>
</dbReference>
<dbReference type="RefSeq" id="XP_007787501.1">
    <property type="nucleotide sequence ID" value="XM_007789311.1"/>
</dbReference>
<keyword evidence="2" id="KW-0926">Vacuole</keyword>
<feature type="domain" description="SPX" evidence="8">
    <location>
        <begin position="1"/>
        <end position="164"/>
    </location>
</feature>
<dbReference type="InterPro" id="IPR042267">
    <property type="entry name" value="VTC_sf"/>
</dbReference>
<accession>U1I010</accession>
<dbReference type="OrthoDB" id="5588846at2759"/>
<feature type="compositionally biased region" description="Basic and acidic residues" evidence="6">
    <location>
        <begin position="280"/>
        <end position="290"/>
    </location>
</feature>
<feature type="region of interest" description="Disordered" evidence="6">
    <location>
        <begin position="280"/>
        <end position="310"/>
    </location>
</feature>
<dbReference type="Proteomes" id="UP000019373">
    <property type="component" value="Unassembled WGS sequence"/>
</dbReference>
<feature type="compositionally biased region" description="Acidic residues" evidence="6">
    <location>
        <begin position="702"/>
        <end position="711"/>
    </location>
</feature>
<sequence length="877" mass="97232">MKFGETLRQRSIPQWANYNVDYDEVKHMIKESTAGEGTTSPVSIPGQGKANEAWVQLEDTLFPVLCSQYERVNLFTRSKYGEMERRMDYIDRQARLFTRQKNAQASQPLQNTRRYAKLVQEADSIGEDIQSLSRYVSTQKQAFRKLLKKYRKWTGSLALELRMNNEIFNQPGNALNLDFVPLLDRLAGVRSCLTALSQSRGNATPSVHPHRKSSALVSQKPRPTALQLHERFLNSSPLEFDAAFSAVPLGVAGGRACYWVHKDNLEEVTVLLRRYMKDRNGSSPHLDRSDPCLTSLPTARRDSAQSASSNGRTHIAMFDNLQRFIKAHGAVTVGQAEDLVGSVSSMLAMKILWASDPEAILVSSDLSPSTVPIQHHLDITHIKRKELVKLFEPDGHFTTKHQKGCATDSSVPDTSLQKHRDWLAQNRDIKPLAEVQCLRSRFAGLNNTSEVGTWALMDMDITMSSVDVTTIGKNLSGDATGVQGFPHTVLELRWEFSRTPEIVRALDSTHLVERIRGFSLEAQAITTICKASDMPSPMWQSWLDQDIRKVPPLQARSNLRKNVPKALSSAPSSTRDVFSAGPIDSSATSLQGSNKSTPLSSPVIGKQEVAKTPHQSERKAARGKMRHKRQPIRRYWNEFDDGDEALEDQTYAIYVNPDEHVSFPGAETVSKAFSSMYQSVGRTKGRIMSWLPMQFRKHDGDGDGDGDGDVEEGVRRPLLGTRNKDVDSDNDDSSDSDQSVPAAKASKTLRSTFCATGPGARRTLRLPLRHTTQRQPVRASHEGALFRTYIGCFAIALVLLIMSAIMDATGRHKAKMQVEAGIIVGVVAALGLAIIAISLMMSREEKLSRLHRLLGGSAFLVICAGSGWMFAIVGGKL</sequence>
<feature type="transmembrane region" description="Helical" evidence="7">
    <location>
        <begin position="784"/>
        <end position="806"/>
    </location>
</feature>
<dbReference type="GO" id="GO:0000329">
    <property type="term" value="C:fungal-type vacuole membrane"/>
    <property type="evidence" value="ECO:0007669"/>
    <property type="project" value="TreeGrafter"/>
</dbReference>
<dbReference type="GO" id="GO:0016237">
    <property type="term" value="P:microautophagy"/>
    <property type="evidence" value="ECO:0007669"/>
    <property type="project" value="TreeGrafter"/>
</dbReference>
<dbReference type="InterPro" id="IPR018966">
    <property type="entry name" value="VTC_domain"/>
</dbReference>
<feature type="region of interest" description="Disordered" evidence="6">
    <location>
        <begin position="553"/>
        <end position="629"/>
    </location>
</feature>
<evidence type="ECO:0000256" key="2">
    <source>
        <dbReference type="ARBA" id="ARBA00022554"/>
    </source>
</evidence>
<dbReference type="GO" id="GO:0007034">
    <property type="term" value="P:vacuolar transport"/>
    <property type="evidence" value="ECO:0007669"/>
    <property type="project" value="TreeGrafter"/>
</dbReference>
<keyword evidence="5 7" id="KW-0472">Membrane</keyword>
<evidence type="ECO:0000259" key="8">
    <source>
        <dbReference type="PROSITE" id="PS51382"/>
    </source>
</evidence>
<reference evidence="10" key="1">
    <citation type="journal article" date="2014" name="BMC Genomics">
        <title>Genome characteristics reveal the impact of lichenization on lichen-forming fungus Endocarpon pusillum Hedwig (Verrucariales, Ascomycota).</title>
        <authorList>
            <person name="Wang Y.-Y."/>
            <person name="Liu B."/>
            <person name="Zhang X.-Y."/>
            <person name="Zhou Q.-M."/>
            <person name="Zhang T."/>
            <person name="Li H."/>
            <person name="Yu Y.-F."/>
            <person name="Zhang X.-L."/>
            <person name="Hao X.-Y."/>
            <person name="Wang M."/>
            <person name="Wang L."/>
            <person name="Wei J.-C."/>
        </authorList>
    </citation>
    <scope>NUCLEOTIDE SEQUENCE [LARGE SCALE GENOMIC DNA]</scope>
    <source>
        <strain evidence="10">Z07020 / HMAS-L-300199</strain>
    </source>
</reference>
<dbReference type="GO" id="GO:0033254">
    <property type="term" value="C:vacuolar transporter chaperone complex"/>
    <property type="evidence" value="ECO:0007669"/>
    <property type="project" value="TreeGrafter"/>
</dbReference>
<keyword evidence="10" id="KW-1185">Reference proteome</keyword>
<dbReference type="EMBL" id="KE720818">
    <property type="protein sequence ID" value="ERF75154.1"/>
    <property type="molecule type" value="Genomic_DNA"/>
</dbReference>
<dbReference type="AlphaFoldDB" id="U1I010"/>
<dbReference type="GeneID" id="19241138"/>
<dbReference type="InterPro" id="IPR051572">
    <property type="entry name" value="VTC_Complex_Subunit"/>
</dbReference>
<evidence type="ECO:0000256" key="3">
    <source>
        <dbReference type="ARBA" id="ARBA00022692"/>
    </source>
</evidence>
<keyword evidence="3 7" id="KW-0812">Transmembrane</keyword>
<dbReference type="Pfam" id="PF09359">
    <property type="entry name" value="VTC"/>
    <property type="match status" value="1"/>
</dbReference>
<name>U1I010_ENDPU</name>
<dbReference type="InterPro" id="IPR004331">
    <property type="entry name" value="SPX_dom"/>
</dbReference>
<feature type="transmembrane region" description="Helical" evidence="7">
    <location>
        <begin position="818"/>
        <end position="841"/>
    </location>
</feature>
<gene>
    <name evidence="9" type="ORF">EPUS_06194</name>
</gene>
<dbReference type="PANTHER" id="PTHR46140">
    <property type="entry name" value="VACUOLAR TRANSPORTER CHAPERONE 1-RELATED"/>
    <property type="match status" value="1"/>
</dbReference>
<evidence type="ECO:0000256" key="7">
    <source>
        <dbReference type="SAM" id="Phobius"/>
    </source>
</evidence>
<comment type="subcellular location">
    <subcellularLocation>
        <location evidence="1">Vacuole membrane</location>
        <topology evidence="1">Multi-pass membrane protein</topology>
    </subcellularLocation>
</comment>
<dbReference type="GO" id="GO:0006799">
    <property type="term" value="P:polyphosphate biosynthetic process"/>
    <property type="evidence" value="ECO:0007669"/>
    <property type="project" value="UniProtKB-ARBA"/>
</dbReference>
<protein>
    <recommendedName>
        <fullName evidence="8">SPX domain-containing protein</fullName>
    </recommendedName>
</protein>
<feature type="compositionally biased region" description="Basic and acidic residues" evidence="6">
    <location>
        <begin position="608"/>
        <end position="620"/>
    </location>
</feature>
<dbReference type="eggNOG" id="ENOG502QSRA">
    <property type="taxonomic scope" value="Eukaryota"/>
</dbReference>
<evidence type="ECO:0000256" key="1">
    <source>
        <dbReference type="ARBA" id="ARBA00004128"/>
    </source>
</evidence>
<dbReference type="PROSITE" id="PS51382">
    <property type="entry name" value="SPX"/>
    <property type="match status" value="1"/>
</dbReference>
<dbReference type="Gene3D" id="3.20.100.30">
    <property type="entry name" value="VTC, catalytic tunnel domain"/>
    <property type="match status" value="1"/>
</dbReference>
<dbReference type="CDD" id="cd14474">
    <property type="entry name" value="SPX_YDR089W"/>
    <property type="match status" value="1"/>
</dbReference>
<keyword evidence="4 7" id="KW-1133">Transmembrane helix</keyword>
<evidence type="ECO:0000256" key="6">
    <source>
        <dbReference type="SAM" id="MobiDB-lite"/>
    </source>
</evidence>
<evidence type="ECO:0000256" key="4">
    <source>
        <dbReference type="ARBA" id="ARBA00022989"/>
    </source>
</evidence>
<feature type="region of interest" description="Disordered" evidence="6">
    <location>
        <begin position="198"/>
        <end position="219"/>
    </location>
</feature>
<evidence type="ECO:0000313" key="10">
    <source>
        <dbReference type="Proteomes" id="UP000019373"/>
    </source>
</evidence>
<proteinExistence type="predicted"/>
<feature type="region of interest" description="Disordered" evidence="6">
    <location>
        <begin position="698"/>
        <end position="745"/>
    </location>
</feature>
<dbReference type="PANTHER" id="PTHR46140:SF1">
    <property type="entry name" value="VACUOLAR TRANSPORTER CHAPERONE COMPLEX SUBUNIT 4-RELATED"/>
    <property type="match status" value="1"/>
</dbReference>
<organism evidence="9 10">
    <name type="scientific">Endocarpon pusillum (strain Z07020 / HMAS-L-300199)</name>
    <name type="common">Lichen-forming fungus</name>
    <dbReference type="NCBI Taxonomy" id="1263415"/>
    <lineage>
        <taxon>Eukaryota</taxon>
        <taxon>Fungi</taxon>
        <taxon>Dikarya</taxon>
        <taxon>Ascomycota</taxon>
        <taxon>Pezizomycotina</taxon>
        <taxon>Eurotiomycetes</taxon>
        <taxon>Chaetothyriomycetidae</taxon>
        <taxon>Verrucariales</taxon>
        <taxon>Verrucariaceae</taxon>
        <taxon>Endocarpon</taxon>
    </lineage>
</organism>
<evidence type="ECO:0000256" key="5">
    <source>
        <dbReference type="ARBA" id="ARBA00023136"/>
    </source>
</evidence>
<feature type="transmembrane region" description="Helical" evidence="7">
    <location>
        <begin position="853"/>
        <end position="873"/>
    </location>
</feature>
<feature type="compositionally biased region" description="Polar residues" evidence="6">
    <location>
        <begin position="585"/>
        <end position="600"/>
    </location>
</feature>